<evidence type="ECO:0000313" key="4">
    <source>
        <dbReference type="Proteomes" id="UP001626628"/>
    </source>
</evidence>
<evidence type="ECO:0000259" key="2">
    <source>
        <dbReference type="Pfam" id="PF01471"/>
    </source>
</evidence>
<feature type="compositionally biased region" description="Low complexity" evidence="1">
    <location>
        <begin position="108"/>
        <end position="123"/>
    </location>
</feature>
<feature type="region of interest" description="Disordered" evidence="1">
    <location>
        <begin position="335"/>
        <end position="357"/>
    </location>
</feature>
<dbReference type="InterPro" id="IPR036365">
    <property type="entry name" value="PGBD-like_sf"/>
</dbReference>
<accession>A0ABZ2QK24</accession>
<feature type="compositionally biased region" description="Basic and acidic residues" evidence="1">
    <location>
        <begin position="55"/>
        <end position="77"/>
    </location>
</feature>
<feature type="compositionally biased region" description="Low complexity" evidence="1">
    <location>
        <begin position="220"/>
        <end position="244"/>
    </location>
</feature>
<dbReference type="Pfam" id="PF01471">
    <property type="entry name" value="PG_binding_1"/>
    <property type="match status" value="1"/>
</dbReference>
<dbReference type="SUPFAM" id="SSF47090">
    <property type="entry name" value="PGBD-like"/>
    <property type="match status" value="1"/>
</dbReference>
<feature type="region of interest" description="Disordered" evidence="1">
    <location>
        <begin position="185"/>
        <end position="297"/>
    </location>
</feature>
<dbReference type="Proteomes" id="UP001626628">
    <property type="component" value="Chromosome"/>
</dbReference>
<dbReference type="InterPro" id="IPR036366">
    <property type="entry name" value="PGBDSf"/>
</dbReference>
<keyword evidence="4" id="KW-1185">Reference proteome</keyword>
<sequence>MTALPTCPHCFAPVRSDGRPTCLCAAVDAEDFDPLRIRPYVSLPDRDGDGDDGGDDCHGEDGDHGDGGGPGGHDDRGGAPWGGRGDHLDGLPGEDAAVHIAGSPLRFPAAAPAPVSAADPVSALPTPRAGHGHGPSSRTVGSAPEEPGNSTSGRSAPAPPRRRRALPAVLMTAGAAAAATAVLIGSDALSGGTRDRATPPDGGRASATAALPTGGEATRTPSGTPSSPAAHPSPSSGATGAGTPEATVQRHRTATAPPPAPTRASGSVTESPDSHAPSPAPTGPIALREGSSGPEVTELQGRLRQLAFYSGPEDGEYDAEVRDAVSRYQQTYQVAGDPDGVYGPQTRASLESRTQEP</sequence>
<name>A0ABZ2QK24_9ACTN</name>
<protein>
    <submittedName>
        <fullName evidence="3">Peptidoglycan-binding domain-containing protein</fullName>
    </submittedName>
</protein>
<dbReference type="RefSeq" id="WP_407286336.1">
    <property type="nucleotide sequence ID" value="NZ_CP147982.1"/>
</dbReference>
<gene>
    <name evidence="3" type="ORF">WAB15_13190</name>
</gene>
<proteinExistence type="predicted"/>
<dbReference type="InterPro" id="IPR002477">
    <property type="entry name" value="Peptidoglycan-bd-like"/>
</dbReference>
<evidence type="ECO:0000256" key="1">
    <source>
        <dbReference type="SAM" id="MobiDB-lite"/>
    </source>
</evidence>
<feature type="region of interest" description="Disordered" evidence="1">
    <location>
        <begin position="35"/>
        <end position="167"/>
    </location>
</feature>
<dbReference type="Gene3D" id="1.10.101.10">
    <property type="entry name" value="PGBD-like superfamily/PGBD"/>
    <property type="match status" value="1"/>
</dbReference>
<feature type="compositionally biased region" description="Polar residues" evidence="1">
    <location>
        <begin position="346"/>
        <end position="357"/>
    </location>
</feature>
<reference evidence="3 4" key="1">
    <citation type="submission" date="2024-03" db="EMBL/GenBank/DDBJ databases">
        <title>The complete genome of Streptomyces sirii sp.nov.</title>
        <authorList>
            <person name="Zakalyukina Y.V."/>
            <person name="Belik A.R."/>
            <person name="Biryukov M.V."/>
            <person name="Baturina O.A."/>
            <person name="Kabilov M.R."/>
        </authorList>
    </citation>
    <scope>NUCLEOTIDE SEQUENCE [LARGE SCALE GENOMIC DNA]</scope>
    <source>
        <strain evidence="3 4">BP-8</strain>
    </source>
</reference>
<organism evidence="3 4">
    <name type="scientific">Streptomyces sirii</name>
    <dbReference type="NCBI Taxonomy" id="3127701"/>
    <lineage>
        <taxon>Bacteria</taxon>
        <taxon>Bacillati</taxon>
        <taxon>Actinomycetota</taxon>
        <taxon>Actinomycetes</taxon>
        <taxon>Kitasatosporales</taxon>
        <taxon>Streptomycetaceae</taxon>
        <taxon>Streptomyces</taxon>
    </lineage>
</organism>
<evidence type="ECO:0000313" key="3">
    <source>
        <dbReference type="EMBL" id="WXK76872.1"/>
    </source>
</evidence>
<dbReference type="EMBL" id="CP147982">
    <property type="protein sequence ID" value="WXK76872.1"/>
    <property type="molecule type" value="Genomic_DNA"/>
</dbReference>
<feature type="domain" description="Peptidoglycan binding-like" evidence="2">
    <location>
        <begin position="292"/>
        <end position="350"/>
    </location>
</feature>